<accession>A0A292Q2C1</accession>
<proteinExistence type="predicted"/>
<dbReference type="EMBL" id="LN890983">
    <property type="protein sequence ID" value="CUS12860.1"/>
    <property type="molecule type" value="Genomic_DNA"/>
</dbReference>
<evidence type="ECO:0000313" key="2">
    <source>
        <dbReference type="Proteomes" id="UP001412239"/>
    </source>
</evidence>
<gene>
    <name evidence="1" type="ORF">GSTUAT00003133001</name>
</gene>
<name>A0A292Q2C1_9PEZI</name>
<reference evidence="1" key="1">
    <citation type="submission" date="2015-10" db="EMBL/GenBank/DDBJ databases">
        <authorList>
            <person name="Regsiter A."/>
            <person name="william w."/>
        </authorList>
    </citation>
    <scope>NUCLEOTIDE SEQUENCE</scope>
    <source>
        <strain evidence="1">Montdore</strain>
    </source>
</reference>
<evidence type="ECO:0000313" key="1">
    <source>
        <dbReference type="EMBL" id="CUS12860.1"/>
    </source>
</evidence>
<protein>
    <submittedName>
        <fullName evidence="1">Uncharacterized protein</fullName>
    </submittedName>
</protein>
<organism evidence="1 2">
    <name type="scientific">Tuber aestivum</name>
    <name type="common">summer truffle</name>
    <dbReference type="NCBI Taxonomy" id="59557"/>
    <lineage>
        <taxon>Eukaryota</taxon>
        <taxon>Fungi</taxon>
        <taxon>Dikarya</taxon>
        <taxon>Ascomycota</taxon>
        <taxon>Pezizomycotina</taxon>
        <taxon>Pezizomycetes</taxon>
        <taxon>Pezizales</taxon>
        <taxon>Tuberaceae</taxon>
        <taxon>Tuber</taxon>
    </lineage>
</organism>
<dbReference type="AlphaFoldDB" id="A0A292Q2C1"/>
<sequence length="145" mass="15911">MALPGRAVLESVINPPKRALNPEHLTSGCSLPSGLWISALGALSLDMDLSVLCREAREPFPPGTGKASSRCSKDSADNLWHDVERVLHKRKRKPGCQGVRRNRQIGKCFATHVGYRSRKLGPDYVPRCVKRSVGTEALKRIGANK</sequence>
<keyword evidence="2" id="KW-1185">Reference proteome</keyword>
<dbReference type="Proteomes" id="UP001412239">
    <property type="component" value="Unassembled WGS sequence"/>
</dbReference>